<dbReference type="Gene3D" id="3.40.50.11220">
    <property type="match status" value="1"/>
</dbReference>
<name>A0A498RCF9_9FIRM</name>
<dbReference type="Gene3D" id="3.30.420.180">
    <property type="entry name" value="CobE/GbiG C-terminal domain"/>
    <property type="match status" value="1"/>
</dbReference>
<dbReference type="InterPro" id="IPR036518">
    <property type="entry name" value="CobE/GbiG_C_sf"/>
</dbReference>
<dbReference type="Proteomes" id="UP000277811">
    <property type="component" value="Unassembled WGS sequence"/>
</dbReference>
<dbReference type="PANTHER" id="PTHR37477:SF1">
    <property type="entry name" value="COBALT-PRECORRIN-5A HYDROLASE"/>
    <property type="match status" value="1"/>
</dbReference>
<evidence type="ECO:0000259" key="2">
    <source>
        <dbReference type="Pfam" id="PF11760"/>
    </source>
</evidence>
<evidence type="ECO:0000259" key="1">
    <source>
        <dbReference type="Pfam" id="PF01890"/>
    </source>
</evidence>
<dbReference type="AlphaFoldDB" id="A0A498RCF9"/>
<evidence type="ECO:0000313" key="5">
    <source>
        <dbReference type="Proteomes" id="UP000277811"/>
    </source>
</evidence>
<dbReference type="InterPro" id="IPR002750">
    <property type="entry name" value="CobE/GbiG_C"/>
</dbReference>
<dbReference type="InterPro" id="IPR052553">
    <property type="entry name" value="CbiG_hydrolase"/>
</dbReference>
<feature type="domain" description="CobE/GbiG C-terminal" evidence="1">
    <location>
        <begin position="229"/>
        <end position="349"/>
    </location>
</feature>
<gene>
    <name evidence="4" type="ORF">LUCI_2075</name>
</gene>
<sequence>MKLAVISVTSNGAILARHLADVLNIPIDVYARVGRNPVKADSEFDSLSELVAKIFYQYDGLIFIMAAGIVVRVIAPHVRDKRYDPAVVVMDEAGDYAISLLSGHIGGANELTQKVARAVGAKAVITTATDVAQKPAPDVLAVKLDLMIDPWEELKHINAAIVQGERVTFFLDPSLPNAQHYDQVAEEMGIHFVDMAHLNRVEEYDAAVVITDKDLYMVKRHVYLRPATLAVGIGCRRGTTSAEIFAALDDACKKVGRTMKSVAVIGTTVVKQEEIGILAAVQQMVIPLELYTNEQLQQCIDDYGLPVSGFVQEKIGVGNICEAAALLGGQTDKLLLPKTVYQNLTIAIAEVKYPSWESAPVI</sequence>
<dbReference type="SUPFAM" id="SSF159664">
    <property type="entry name" value="CobE/GbiG C-terminal domain-like"/>
    <property type="match status" value="1"/>
</dbReference>
<dbReference type="EMBL" id="UPPP01000068">
    <property type="protein sequence ID" value="VBB06838.1"/>
    <property type="molecule type" value="Genomic_DNA"/>
</dbReference>
<dbReference type="SUPFAM" id="SSF159672">
    <property type="entry name" value="CbiG N-terminal domain-like"/>
    <property type="match status" value="1"/>
</dbReference>
<organism evidence="4 5">
    <name type="scientific">Lucifera butyrica</name>
    <dbReference type="NCBI Taxonomy" id="1351585"/>
    <lineage>
        <taxon>Bacteria</taxon>
        <taxon>Bacillati</taxon>
        <taxon>Bacillota</taxon>
        <taxon>Negativicutes</taxon>
        <taxon>Veillonellales</taxon>
        <taxon>Veillonellaceae</taxon>
        <taxon>Lucifera</taxon>
    </lineage>
</organism>
<evidence type="ECO:0000313" key="4">
    <source>
        <dbReference type="EMBL" id="VBB06838.1"/>
    </source>
</evidence>
<keyword evidence="5" id="KW-1185">Reference proteome</keyword>
<dbReference type="GO" id="GO:0009236">
    <property type="term" value="P:cobalamin biosynthetic process"/>
    <property type="evidence" value="ECO:0007669"/>
    <property type="project" value="InterPro"/>
</dbReference>
<dbReference type="InterPro" id="IPR021745">
    <property type="entry name" value="CbiG_mid"/>
</dbReference>
<feature type="domain" description="Cobalamin biosynthesis central region" evidence="3">
    <location>
        <begin position="135"/>
        <end position="226"/>
    </location>
</feature>
<accession>A0A498RCF9</accession>
<dbReference type="Pfam" id="PF01890">
    <property type="entry name" value="CbiG_C"/>
    <property type="match status" value="1"/>
</dbReference>
<evidence type="ECO:0000259" key="3">
    <source>
        <dbReference type="Pfam" id="PF11761"/>
    </source>
</evidence>
<dbReference type="RefSeq" id="WP_207857396.1">
    <property type="nucleotide sequence ID" value="NZ_UPPP01000068.1"/>
</dbReference>
<reference evidence="4 5" key="1">
    <citation type="submission" date="2018-06" db="EMBL/GenBank/DDBJ databases">
        <authorList>
            <person name="Strepis N."/>
        </authorList>
    </citation>
    <scope>NUCLEOTIDE SEQUENCE [LARGE SCALE GENOMIC DNA]</scope>
    <source>
        <strain evidence="4">LUCI</strain>
    </source>
</reference>
<proteinExistence type="predicted"/>
<dbReference type="Pfam" id="PF11761">
    <property type="entry name" value="CbiG_mid"/>
    <property type="match status" value="1"/>
</dbReference>
<dbReference type="PANTHER" id="PTHR37477">
    <property type="entry name" value="COBALT-PRECORRIN-5A HYDROLASE"/>
    <property type="match status" value="1"/>
</dbReference>
<dbReference type="InterPro" id="IPR021744">
    <property type="entry name" value="CbiG_N"/>
</dbReference>
<feature type="domain" description="Cobalamin synthesis G N-terminal" evidence="2">
    <location>
        <begin position="50"/>
        <end position="130"/>
    </location>
</feature>
<dbReference type="InterPro" id="IPR038029">
    <property type="entry name" value="GbiG_N_sf"/>
</dbReference>
<dbReference type="Pfam" id="PF11760">
    <property type="entry name" value="CbiG_N"/>
    <property type="match status" value="1"/>
</dbReference>
<protein>
    <submittedName>
        <fullName evidence="4">Cobalamin biosynthesis central region</fullName>
    </submittedName>
</protein>